<dbReference type="AlphaFoldDB" id="A0A239YMV7"/>
<dbReference type="Gene3D" id="1.10.30.50">
    <property type="match status" value="1"/>
</dbReference>
<dbReference type="GO" id="GO:0004519">
    <property type="term" value="F:endonuclease activity"/>
    <property type="evidence" value="ECO:0007669"/>
    <property type="project" value="UniProtKB-KW"/>
</dbReference>
<name>A0A239YMV7_9CORY</name>
<organism evidence="1 2">
    <name type="scientific">Corynebacterium imitans</name>
    <dbReference type="NCBI Taxonomy" id="156978"/>
    <lineage>
        <taxon>Bacteria</taxon>
        <taxon>Bacillati</taxon>
        <taxon>Actinomycetota</taxon>
        <taxon>Actinomycetes</taxon>
        <taxon>Mycobacteriales</taxon>
        <taxon>Corynebacteriaceae</taxon>
        <taxon>Corynebacterium</taxon>
    </lineage>
</organism>
<dbReference type="OrthoDB" id="4398180at2"/>
<dbReference type="InterPro" id="IPR003615">
    <property type="entry name" value="HNH_nuc"/>
</dbReference>
<evidence type="ECO:0000313" key="1">
    <source>
        <dbReference type="EMBL" id="SNV60072.1"/>
    </source>
</evidence>
<sequence>MGDQQQLRAFLAFKAGGIATLRLVYEAGLDADTLIGMGAADDYADTLVRLARRFFRPTSHSRYQLEARSAAETNRHCIETLELIERTARRITNPTKRWEYTAQLCATEGDTTTISKKAARLRKTFLPPRPPQDGVRIQRSEQHDKFIIRLTGPTNDLQDLVTTFETPGEDGKPIDPIDWLVNNRHIVQAPVAIHAIITDKDIDHVLSGTDDKPDQEPVVVTNTGVKMTTSQVLRRHILPDGYITLAAPHLGPINTHRARLASPVQRLALEADSPTCCWPDCTTPISKCQAHHLTDYAQGGETHPSNMCWLCPHHNAVNGQPDRGRMARIDGRIAWIGPKYGTPRFTGRDYIDAETIIGGPAQGAPPRGSG</sequence>
<keyword evidence="1" id="KW-0255">Endonuclease</keyword>
<dbReference type="CDD" id="cd00085">
    <property type="entry name" value="HNHc"/>
    <property type="match status" value="1"/>
</dbReference>
<keyword evidence="1" id="KW-0540">Nuclease</keyword>
<accession>A0A239YMV7</accession>
<dbReference type="Proteomes" id="UP000215374">
    <property type="component" value="Chromosome 1"/>
</dbReference>
<evidence type="ECO:0000313" key="2">
    <source>
        <dbReference type="Proteomes" id="UP000215374"/>
    </source>
</evidence>
<keyword evidence="1" id="KW-0378">Hydrolase</keyword>
<reference evidence="1 2" key="1">
    <citation type="submission" date="2017-06" db="EMBL/GenBank/DDBJ databases">
        <authorList>
            <consortium name="Pathogen Informatics"/>
        </authorList>
    </citation>
    <scope>NUCLEOTIDE SEQUENCE [LARGE SCALE GENOMIC DNA]</scope>
    <source>
        <strain evidence="1 2">NCTC13015</strain>
    </source>
</reference>
<protein>
    <submittedName>
        <fullName evidence="1">Endonuclease</fullName>
    </submittedName>
</protein>
<dbReference type="EMBL" id="LT906467">
    <property type="protein sequence ID" value="SNV60072.1"/>
    <property type="molecule type" value="Genomic_DNA"/>
</dbReference>
<proteinExistence type="predicted"/>
<gene>
    <name evidence="1" type="ORF">SAMEA4535761_00577</name>
</gene>
<dbReference type="RefSeq" id="WP_144311797.1">
    <property type="nucleotide sequence ID" value="NZ_CP009211.1"/>
</dbReference>